<dbReference type="AlphaFoldDB" id="A0A915IQQ1"/>
<evidence type="ECO:0000313" key="2">
    <source>
        <dbReference type="WBParaSite" id="nRc.2.0.1.t16332-RA"/>
    </source>
</evidence>
<organism evidence="1 2">
    <name type="scientific">Romanomermis culicivorax</name>
    <name type="common">Nematode worm</name>
    <dbReference type="NCBI Taxonomy" id="13658"/>
    <lineage>
        <taxon>Eukaryota</taxon>
        <taxon>Metazoa</taxon>
        <taxon>Ecdysozoa</taxon>
        <taxon>Nematoda</taxon>
        <taxon>Enoplea</taxon>
        <taxon>Dorylaimia</taxon>
        <taxon>Mermithida</taxon>
        <taxon>Mermithoidea</taxon>
        <taxon>Mermithidae</taxon>
        <taxon>Romanomermis</taxon>
    </lineage>
</organism>
<name>A0A915IQQ1_ROMCU</name>
<accession>A0A915IQQ1</accession>
<dbReference type="WBParaSite" id="nRc.2.0.1.t16332-RA">
    <property type="protein sequence ID" value="nRc.2.0.1.t16332-RA"/>
    <property type="gene ID" value="nRc.2.0.1.g16332"/>
</dbReference>
<proteinExistence type="predicted"/>
<dbReference type="Proteomes" id="UP000887565">
    <property type="component" value="Unplaced"/>
</dbReference>
<sequence length="109" mass="12187">MEAGRGRHFGARMTYLVLQSDLMNADLMQVALMNIVCLSIAQYTAVDTDPTYRRLKIIDLKIWTKTTKMTACANDGESELIIGSIIANIRKATTISTAFMLKSIVDLHY</sequence>
<keyword evidence="1" id="KW-1185">Reference proteome</keyword>
<protein>
    <submittedName>
        <fullName evidence="2">Uncharacterized protein</fullName>
    </submittedName>
</protein>
<reference evidence="2" key="1">
    <citation type="submission" date="2022-11" db="UniProtKB">
        <authorList>
            <consortium name="WormBaseParasite"/>
        </authorList>
    </citation>
    <scope>IDENTIFICATION</scope>
</reference>
<evidence type="ECO:0000313" key="1">
    <source>
        <dbReference type="Proteomes" id="UP000887565"/>
    </source>
</evidence>